<dbReference type="VEuPathDB" id="VectorBase:AMEM21_000152"/>
<dbReference type="STRING" id="30066.A0A182UNJ2"/>
<protein>
    <recommendedName>
        <fullName evidence="6">CBM39 domain-containing protein</fullName>
    </recommendedName>
</protein>
<dbReference type="GO" id="GO:0005524">
    <property type="term" value="F:ATP binding"/>
    <property type="evidence" value="ECO:0007669"/>
    <property type="project" value="UniProtKB-KW"/>
</dbReference>
<accession>A0A182UNJ2</accession>
<evidence type="ECO:0000256" key="3">
    <source>
        <dbReference type="ARBA" id="ARBA00023239"/>
    </source>
</evidence>
<dbReference type="PANTHER" id="PTHR16305">
    <property type="entry name" value="TESTICULAR SOLUBLE ADENYLYL CYCLASE"/>
    <property type="match status" value="1"/>
</dbReference>
<keyword evidence="3" id="KW-0456">Lyase</keyword>
<evidence type="ECO:0000313" key="5">
    <source>
        <dbReference type="Proteomes" id="UP000075903"/>
    </source>
</evidence>
<evidence type="ECO:0008006" key="6">
    <source>
        <dbReference type="Google" id="ProtNLM"/>
    </source>
</evidence>
<dbReference type="VEuPathDB" id="VectorBase:AMEM000946"/>
<evidence type="ECO:0000256" key="2">
    <source>
        <dbReference type="ARBA" id="ARBA00022840"/>
    </source>
</evidence>
<evidence type="ECO:0000256" key="1">
    <source>
        <dbReference type="ARBA" id="ARBA00022741"/>
    </source>
</evidence>
<dbReference type="SUPFAM" id="SSF55073">
    <property type="entry name" value="Nucleotide cyclase"/>
    <property type="match status" value="1"/>
</dbReference>
<dbReference type="GO" id="GO:0005737">
    <property type="term" value="C:cytoplasm"/>
    <property type="evidence" value="ECO:0007669"/>
    <property type="project" value="TreeGrafter"/>
</dbReference>
<dbReference type="GO" id="GO:0004016">
    <property type="term" value="F:adenylate cyclase activity"/>
    <property type="evidence" value="ECO:0007669"/>
    <property type="project" value="TreeGrafter"/>
</dbReference>
<evidence type="ECO:0000313" key="4">
    <source>
        <dbReference type="EnsemblMetazoa" id="AMEM000946-PA"/>
    </source>
</evidence>
<dbReference type="AlphaFoldDB" id="A0A182UNJ2"/>
<keyword evidence="2" id="KW-0067">ATP-binding</keyword>
<dbReference type="EnsemblMetazoa" id="AMEM000946-RA">
    <property type="protein sequence ID" value="AMEM000946-PA"/>
    <property type="gene ID" value="AMEM000946"/>
</dbReference>
<dbReference type="Proteomes" id="UP000075903">
    <property type="component" value="Unassembled WGS sequence"/>
</dbReference>
<name>A0A182UNJ2_ANOME</name>
<organism evidence="4 5">
    <name type="scientific">Anopheles merus</name>
    <name type="common">Mosquito</name>
    <dbReference type="NCBI Taxonomy" id="30066"/>
    <lineage>
        <taxon>Eukaryota</taxon>
        <taxon>Metazoa</taxon>
        <taxon>Ecdysozoa</taxon>
        <taxon>Arthropoda</taxon>
        <taxon>Hexapoda</taxon>
        <taxon>Insecta</taxon>
        <taxon>Pterygota</taxon>
        <taxon>Neoptera</taxon>
        <taxon>Endopterygota</taxon>
        <taxon>Diptera</taxon>
        <taxon>Nematocera</taxon>
        <taxon>Culicoidea</taxon>
        <taxon>Culicidae</taxon>
        <taxon>Anophelinae</taxon>
        <taxon>Anopheles</taxon>
    </lineage>
</organism>
<keyword evidence="1" id="KW-0547">Nucleotide-binding</keyword>
<keyword evidence="5" id="KW-1185">Reference proteome</keyword>
<proteinExistence type="predicted"/>
<reference evidence="4" key="1">
    <citation type="submission" date="2020-05" db="UniProtKB">
        <authorList>
            <consortium name="EnsemblMetazoa"/>
        </authorList>
    </citation>
    <scope>IDENTIFICATION</scope>
    <source>
        <strain evidence="4">MAF</strain>
    </source>
</reference>
<dbReference type="Gene3D" id="3.30.70.1230">
    <property type="entry name" value="Nucleotide cyclase"/>
    <property type="match status" value="1"/>
</dbReference>
<dbReference type="InterPro" id="IPR029787">
    <property type="entry name" value="Nucleotide_cyclase"/>
</dbReference>
<sequence length="157" mass="17971">MPDAIHRAIDTAIIIQLSYGRYKTDVGVTLRIKIAISAGEVHFSLVGTQAFSHYVVAGQPVWKVKMAERIALAGDIIVTYYAWSYIHDNEYVWESCADKLHLKIKGFTSYWRSAKRLNFSESSYWDDQEDEDPMEQDDSIKIDSEMLASKGLTCMFF</sequence>
<dbReference type="PANTHER" id="PTHR16305:SF28">
    <property type="entry name" value="GUANYLATE CYCLASE DOMAIN-CONTAINING PROTEIN"/>
    <property type="match status" value="1"/>
</dbReference>